<dbReference type="GO" id="GO:0005829">
    <property type="term" value="C:cytosol"/>
    <property type="evidence" value="ECO:0007669"/>
    <property type="project" value="TreeGrafter"/>
</dbReference>
<gene>
    <name evidence="8" type="ORF">Vbra_10399</name>
</gene>
<evidence type="ECO:0000256" key="2">
    <source>
        <dbReference type="ARBA" id="ARBA00012759"/>
    </source>
</evidence>
<evidence type="ECO:0000256" key="1">
    <source>
        <dbReference type="ARBA" id="ARBA00000707"/>
    </source>
</evidence>
<dbReference type="PANTHER" id="PTHR24006">
    <property type="entry name" value="UBIQUITIN CARBOXYL-TERMINAL HYDROLASE"/>
    <property type="match status" value="1"/>
</dbReference>
<keyword evidence="9" id="KW-1185">Reference proteome</keyword>
<dbReference type="Gene3D" id="3.90.70.10">
    <property type="entry name" value="Cysteine proteinases"/>
    <property type="match status" value="1"/>
</dbReference>
<feature type="domain" description="USP" evidence="7">
    <location>
        <begin position="7"/>
        <end position="339"/>
    </location>
</feature>
<evidence type="ECO:0000256" key="6">
    <source>
        <dbReference type="ARBA" id="ARBA00022807"/>
    </source>
</evidence>
<accession>A0A0G4GV19</accession>
<reference evidence="8 9" key="1">
    <citation type="submission" date="2014-11" db="EMBL/GenBank/DDBJ databases">
        <authorList>
            <person name="Zhu J."/>
            <person name="Qi W."/>
            <person name="Song R."/>
        </authorList>
    </citation>
    <scope>NUCLEOTIDE SEQUENCE [LARGE SCALE GENOMIC DNA]</scope>
</reference>
<dbReference type="PROSITE" id="PS50235">
    <property type="entry name" value="USP_3"/>
    <property type="match status" value="1"/>
</dbReference>
<dbReference type="GO" id="GO:0004843">
    <property type="term" value="F:cysteine-type deubiquitinase activity"/>
    <property type="evidence" value="ECO:0007669"/>
    <property type="project" value="UniProtKB-EC"/>
</dbReference>
<dbReference type="Pfam" id="PF00443">
    <property type="entry name" value="UCH"/>
    <property type="match status" value="1"/>
</dbReference>
<dbReference type="InterPro" id="IPR001394">
    <property type="entry name" value="Peptidase_C19_UCH"/>
</dbReference>
<dbReference type="InterPro" id="IPR028889">
    <property type="entry name" value="USP"/>
</dbReference>
<evidence type="ECO:0000256" key="4">
    <source>
        <dbReference type="ARBA" id="ARBA00022786"/>
    </source>
</evidence>
<dbReference type="PANTHER" id="PTHR24006:SF687">
    <property type="entry name" value="UBIQUITIN CARBOXYL-TERMINAL HYDROLASE 10"/>
    <property type="match status" value="1"/>
</dbReference>
<protein>
    <recommendedName>
        <fullName evidence="2">ubiquitinyl hydrolase 1</fullName>
        <ecNumber evidence="2">3.4.19.12</ecNumber>
    </recommendedName>
</protein>
<dbReference type="InParanoid" id="A0A0G4GV19"/>
<dbReference type="EC" id="3.4.19.12" evidence="2"/>
<dbReference type="InterPro" id="IPR050164">
    <property type="entry name" value="Peptidase_C19"/>
</dbReference>
<proteinExistence type="predicted"/>
<evidence type="ECO:0000259" key="7">
    <source>
        <dbReference type="PROSITE" id="PS50235"/>
    </source>
</evidence>
<name>A0A0G4GV19_VITBC</name>
<dbReference type="EMBL" id="CDMY01000821">
    <property type="protein sequence ID" value="CEM34471.1"/>
    <property type="molecule type" value="Genomic_DNA"/>
</dbReference>
<dbReference type="GO" id="GO:0006508">
    <property type="term" value="P:proteolysis"/>
    <property type="evidence" value="ECO:0007669"/>
    <property type="project" value="UniProtKB-KW"/>
</dbReference>
<dbReference type="Proteomes" id="UP000041254">
    <property type="component" value="Unassembled WGS sequence"/>
</dbReference>
<keyword evidence="6" id="KW-0788">Thiol protease</keyword>
<dbReference type="VEuPathDB" id="CryptoDB:Vbra_10399"/>
<evidence type="ECO:0000313" key="8">
    <source>
        <dbReference type="EMBL" id="CEM34471.1"/>
    </source>
</evidence>
<keyword evidence="4" id="KW-0833">Ubl conjugation pathway</keyword>
<dbReference type="AlphaFoldDB" id="A0A0G4GV19"/>
<comment type="catalytic activity">
    <reaction evidence="1">
        <text>Thiol-dependent hydrolysis of ester, thioester, amide, peptide and isopeptide bonds formed by the C-terminal Gly of ubiquitin (a 76-residue protein attached to proteins as an intracellular targeting signal).</text>
        <dbReference type="EC" id="3.4.19.12"/>
    </reaction>
</comment>
<dbReference type="GO" id="GO:0005634">
    <property type="term" value="C:nucleus"/>
    <property type="evidence" value="ECO:0007669"/>
    <property type="project" value="TreeGrafter"/>
</dbReference>
<evidence type="ECO:0000313" key="9">
    <source>
        <dbReference type="Proteomes" id="UP000041254"/>
    </source>
</evidence>
<dbReference type="InterPro" id="IPR038765">
    <property type="entry name" value="Papain-like_cys_pep_sf"/>
</dbReference>
<organism evidence="8 9">
    <name type="scientific">Vitrella brassicaformis (strain CCMP3155)</name>
    <dbReference type="NCBI Taxonomy" id="1169540"/>
    <lineage>
        <taxon>Eukaryota</taxon>
        <taxon>Sar</taxon>
        <taxon>Alveolata</taxon>
        <taxon>Colpodellida</taxon>
        <taxon>Vitrellaceae</taxon>
        <taxon>Vitrella</taxon>
    </lineage>
</organism>
<dbReference type="GO" id="GO:0016579">
    <property type="term" value="P:protein deubiquitination"/>
    <property type="evidence" value="ECO:0007669"/>
    <property type="project" value="InterPro"/>
</dbReference>
<keyword evidence="5" id="KW-0378">Hydrolase</keyword>
<keyword evidence="3" id="KW-0645">Protease</keyword>
<evidence type="ECO:0000256" key="5">
    <source>
        <dbReference type="ARBA" id="ARBA00022801"/>
    </source>
</evidence>
<evidence type="ECO:0000256" key="3">
    <source>
        <dbReference type="ARBA" id="ARBA00022670"/>
    </source>
</evidence>
<sequence>MDGRGPFRLRNESGVICHFNSLIFSLYNCNPLRSFLLARRNVGEASATLQTLKEAFIDIETTLTVASSAGQGPPLLDMAPLLSHLQKPRGEFWGSDYDLDMQSEQDTAETLRALLQIIECEESTAGVSEETRFGAVFGCALLRKKVCQCGEGREAVGATERVVEVGVTDVMDLSKEWDLTEVIQATLLQDDKPEGQRPCSGCGGRITYKQQMYDAADVLALSVKRAQCHYTNWGTIDRQYPSPLRISAPMTLELPTVISPVPFELFAVQFHHPDRDDNGHEEVNGGHCTALAKCSDNKETWAIGDDAAAPKIMSRQEAAAHLSLPEVQRRISMVWYAKKKETENNGSSRSISVGPEAGDELFPEPRASVGSATVINPPFPSLLPLVTHSSRLHKKTHIGRRPQLWKPPKTPEKPSMWTRAGRALYATLLGVGKCVLKPPCTRQELNLPPGDTLFPAPRPRLGGPKVIQPLNDPGNYQSAVSYLEQRLVVPPLPVDDRQAWLLVMQWFIDRGSSKMGETRCMVVVAHGEKEIVGR</sequence>
<dbReference type="SUPFAM" id="SSF54001">
    <property type="entry name" value="Cysteine proteinases"/>
    <property type="match status" value="1"/>
</dbReference>